<dbReference type="Proteomes" id="UP000285301">
    <property type="component" value="Unassembled WGS sequence"/>
</dbReference>
<dbReference type="InterPro" id="IPR043502">
    <property type="entry name" value="DNA/RNA_pol_sf"/>
</dbReference>
<gene>
    <name evidence="2" type="ORF">B4U79_11538</name>
</gene>
<evidence type="ECO:0000313" key="2">
    <source>
        <dbReference type="EMBL" id="RWS00423.1"/>
    </source>
</evidence>
<organism evidence="2 3">
    <name type="scientific">Dinothrombium tinctorium</name>
    <dbReference type="NCBI Taxonomy" id="1965070"/>
    <lineage>
        <taxon>Eukaryota</taxon>
        <taxon>Metazoa</taxon>
        <taxon>Ecdysozoa</taxon>
        <taxon>Arthropoda</taxon>
        <taxon>Chelicerata</taxon>
        <taxon>Arachnida</taxon>
        <taxon>Acari</taxon>
        <taxon>Acariformes</taxon>
        <taxon>Trombidiformes</taxon>
        <taxon>Prostigmata</taxon>
        <taxon>Anystina</taxon>
        <taxon>Parasitengona</taxon>
        <taxon>Trombidioidea</taxon>
        <taxon>Trombidiidae</taxon>
        <taxon>Dinothrombium</taxon>
    </lineage>
</organism>
<proteinExistence type="predicted"/>
<dbReference type="PANTHER" id="PTHR33064">
    <property type="entry name" value="POL PROTEIN"/>
    <property type="match status" value="1"/>
</dbReference>
<name>A0A3S3NRI2_9ACAR</name>
<dbReference type="InterPro" id="IPR041577">
    <property type="entry name" value="RT_RNaseH_2"/>
</dbReference>
<protein>
    <recommendedName>
        <fullName evidence="1">Reverse transcriptase/retrotransposon-derived protein RNase H-like domain-containing protein</fullName>
    </recommendedName>
</protein>
<keyword evidence="3" id="KW-1185">Reference proteome</keyword>
<reference evidence="2 3" key="1">
    <citation type="journal article" date="2018" name="Gigascience">
        <title>Genomes of trombidid mites reveal novel predicted allergens and laterally-transferred genes associated with secondary metabolism.</title>
        <authorList>
            <person name="Dong X."/>
            <person name="Chaisiri K."/>
            <person name="Xia D."/>
            <person name="Armstrong S.D."/>
            <person name="Fang Y."/>
            <person name="Donnelly M.J."/>
            <person name="Kadowaki T."/>
            <person name="McGarry J.W."/>
            <person name="Darby A.C."/>
            <person name="Makepeace B.L."/>
        </authorList>
    </citation>
    <scope>NUCLEOTIDE SEQUENCE [LARGE SCALE GENOMIC DNA]</scope>
    <source>
        <strain evidence="2">UoL-WK</strain>
    </source>
</reference>
<comment type="caution">
    <text evidence="2">The sequence shown here is derived from an EMBL/GenBank/DDBJ whole genome shotgun (WGS) entry which is preliminary data.</text>
</comment>
<dbReference type="EMBL" id="NCKU01011481">
    <property type="protein sequence ID" value="RWS00423.1"/>
    <property type="molecule type" value="Genomic_DNA"/>
</dbReference>
<dbReference type="Gene3D" id="3.30.70.270">
    <property type="match status" value="1"/>
</dbReference>
<feature type="non-terminal residue" evidence="2">
    <location>
        <position position="261"/>
    </location>
</feature>
<accession>A0A3S3NRI2</accession>
<feature type="non-terminal residue" evidence="2">
    <location>
        <position position="1"/>
    </location>
</feature>
<dbReference type="InterPro" id="IPR043128">
    <property type="entry name" value="Rev_trsase/Diguanyl_cyclase"/>
</dbReference>
<dbReference type="STRING" id="1965070.A0A3S3NRI2"/>
<feature type="domain" description="Reverse transcriptase/retrotransposon-derived protein RNase H-like" evidence="1">
    <location>
        <begin position="69"/>
        <end position="152"/>
    </location>
</feature>
<dbReference type="Gene3D" id="3.10.20.370">
    <property type="match status" value="1"/>
</dbReference>
<evidence type="ECO:0000259" key="1">
    <source>
        <dbReference type="Pfam" id="PF17919"/>
    </source>
</evidence>
<sequence length="261" mass="29893">NADGISPVEERVKAIREFPKPDSIRQLRRFLGMINFYRRFIEKAAHHLAPLNALLKGHKNESGKRLIEWTKETENSFEHIKEELSNATLLNHPIPGAQLAIFVDASDLAVGGSLVQKDGNDWNPISFFSAQLKSHQKKWSAYDRELFAAYQSGSQIKQTPDATYVDRLQKHMSGLLPHLTSDHSSSKIFLPKELRTCSNVFIRDDKVKSPLQNAYSGPYKVETRTEKNFVLRINNRRSNISIDRLKPAFIENDIKSHEFTH</sequence>
<dbReference type="GO" id="GO:0071897">
    <property type="term" value="P:DNA biosynthetic process"/>
    <property type="evidence" value="ECO:0007669"/>
    <property type="project" value="UniProtKB-ARBA"/>
</dbReference>
<dbReference type="Pfam" id="PF17919">
    <property type="entry name" value="RT_RNaseH_2"/>
    <property type="match status" value="1"/>
</dbReference>
<dbReference type="PANTHER" id="PTHR33064:SF37">
    <property type="entry name" value="RIBONUCLEASE H"/>
    <property type="match status" value="1"/>
</dbReference>
<dbReference type="InterPro" id="IPR051320">
    <property type="entry name" value="Viral_Replic_Matur_Polypro"/>
</dbReference>
<dbReference type="FunFam" id="3.30.70.270:FF:000026">
    <property type="entry name" value="Transposon Ty3-G Gag-Pol polyprotein"/>
    <property type="match status" value="1"/>
</dbReference>
<dbReference type="OrthoDB" id="7698356at2759"/>
<dbReference type="AlphaFoldDB" id="A0A3S3NRI2"/>
<evidence type="ECO:0000313" key="3">
    <source>
        <dbReference type="Proteomes" id="UP000285301"/>
    </source>
</evidence>
<dbReference type="SUPFAM" id="SSF56672">
    <property type="entry name" value="DNA/RNA polymerases"/>
    <property type="match status" value="1"/>
</dbReference>